<protein>
    <submittedName>
        <fullName evidence="1">Uncharacterized protein</fullName>
    </submittedName>
</protein>
<evidence type="ECO:0000313" key="1">
    <source>
        <dbReference type="EMBL" id="UWZ84183.1"/>
    </source>
</evidence>
<dbReference type="EMBL" id="CP093313">
    <property type="protein sequence ID" value="UWZ84183.1"/>
    <property type="molecule type" value="Genomic_DNA"/>
</dbReference>
<sequence length="137" mass="15192">MYEEFRVTDRWTGEELHCTWKANIVAIATRHADAVDIRFAVNGNRINIALPCTAWVEQKKRTGKVITDQLAAQVAGRYLKQLIEEGHDSQRELYTMSLEETLQHLDAVVDEARARGGMPPLPVGIEGTGASGAGPEY</sequence>
<reference evidence="1" key="1">
    <citation type="submission" date="2021-04" db="EMBL/GenBank/DDBJ databases">
        <title>Phylogenetic analysis of Acidobacteriaceae.</title>
        <authorList>
            <person name="Qiu L."/>
            <person name="Zhang Q."/>
        </authorList>
    </citation>
    <scope>NUCLEOTIDE SEQUENCE</scope>
    <source>
        <strain evidence="1">DSM 25168</strain>
    </source>
</reference>
<evidence type="ECO:0000313" key="2">
    <source>
        <dbReference type="Proteomes" id="UP001059380"/>
    </source>
</evidence>
<dbReference type="RefSeq" id="WP_260793687.1">
    <property type="nucleotide sequence ID" value="NZ_CP093313.1"/>
</dbReference>
<proteinExistence type="predicted"/>
<dbReference type="KEGG" id="orp:MOP44_26975"/>
<keyword evidence="2" id="KW-1185">Reference proteome</keyword>
<accession>A0A9J7BNI5</accession>
<dbReference type="Proteomes" id="UP001059380">
    <property type="component" value="Chromosome"/>
</dbReference>
<gene>
    <name evidence="1" type="ORF">MOP44_26975</name>
</gene>
<name>A0A9J7BNI5_9BACT</name>
<dbReference type="AlphaFoldDB" id="A0A9J7BNI5"/>
<organism evidence="1 2">
    <name type="scientific">Occallatibacter riparius</name>
    <dbReference type="NCBI Taxonomy" id="1002689"/>
    <lineage>
        <taxon>Bacteria</taxon>
        <taxon>Pseudomonadati</taxon>
        <taxon>Acidobacteriota</taxon>
        <taxon>Terriglobia</taxon>
        <taxon>Terriglobales</taxon>
        <taxon>Acidobacteriaceae</taxon>
        <taxon>Occallatibacter</taxon>
    </lineage>
</organism>